<evidence type="ECO:0000256" key="1">
    <source>
        <dbReference type="ARBA" id="ARBA00005854"/>
    </source>
</evidence>
<dbReference type="SUPFAM" id="SSF52283">
    <property type="entry name" value="Formate/glycerate dehydrogenase catalytic domain-like"/>
    <property type="match status" value="1"/>
</dbReference>
<reference evidence="8" key="1">
    <citation type="journal article" date="2019" name="Int. J. Syst. Evol. Microbiol.">
        <title>The Global Catalogue of Microorganisms (GCM) 10K type strain sequencing project: providing services to taxonomists for standard genome sequencing and annotation.</title>
        <authorList>
            <consortium name="The Broad Institute Genomics Platform"/>
            <consortium name="The Broad Institute Genome Sequencing Center for Infectious Disease"/>
            <person name="Wu L."/>
            <person name="Ma J."/>
        </authorList>
    </citation>
    <scope>NUCLEOTIDE SEQUENCE [LARGE SCALE GENOMIC DNA]</scope>
    <source>
        <strain evidence="8">CGMCC 1.7064</strain>
    </source>
</reference>
<evidence type="ECO:0000256" key="4">
    <source>
        <dbReference type="RuleBase" id="RU003719"/>
    </source>
</evidence>
<evidence type="ECO:0000259" key="6">
    <source>
        <dbReference type="Pfam" id="PF02826"/>
    </source>
</evidence>
<dbReference type="Proteomes" id="UP000642509">
    <property type="component" value="Unassembled WGS sequence"/>
</dbReference>
<dbReference type="SUPFAM" id="SSF51735">
    <property type="entry name" value="NAD(P)-binding Rossmann-fold domains"/>
    <property type="match status" value="1"/>
</dbReference>
<dbReference type="InterPro" id="IPR006139">
    <property type="entry name" value="D-isomer_2_OHA_DH_cat_dom"/>
</dbReference>
<evidence type="ECO:0000313" key="8">
    <source>
        <dbReference type="Proteomes" id="UP000642509"/>
    </source>
</evidence>
<dbReference type="InterPro" id="IPR036291">
    <property type="entry name" value="NAD(P)-bd_dom_sf"/>
</dbReference>
<dbReference type="Pfam" id="PF00389">
    <property type="entry name" value="2-Hacid_dh"/>
    <property type="match status" value="1"/>
</dbReference>
<keyword evidence="2 4" id="KW-0560">Oxidoreductase</keyword>
<dbReference type="InterPro" id="IPR006140">
    <property type="entry name" value="D-isomer_DH_NAD-bd"/>
</dbReference>
<evidence type="ECO:0000259" key="5">
    <source>
        <dbReference type="Pfam" id="PF00389"/>
    </source>
</evidence>
<dbReference type="InterPro" id="IPR050857">
    <property type="entry name" value="D-2-hydroxyacid_DH"/>
</dbReference>
<evidence type="ECO:0000313" key="7">
    <source>
        <dbReference type="EMBL" id="GGO47285.1"/>
    </source>
</evidence>
<comment type="similarity">
    <text evidence="1 4">Belongs to the D-isomer specific 2-hydroxyacid dehydrogenase family.</text>
</comment>
<dbReference type="Gene3D" id="3.40.50.720">
    <property type="entry name" value="NAD(P)-binding Rossmann-like Domain"/>
    <property type="match status" value="2"/>
</dbReference>
<comment type="caution">
    <text evidence="7">The sequence shown here is derived from an EMBL/GenBank/DDBJ whole genome shotgun (WGS) entry which is preliminary data.</text>
</comment>
<dbReference type="PROSITE" id="PS00670">
    <property type="entry name" value="D_2_HYDROXYACID_DH_2"/>
    <property type="match status" value="1"/>
</dbReference>
<gene>
    <name evidence="7" type="ORF">GCM10010977_24160</name>
</gene>
<evidence type="ECO:0000256" key="3">
    <source>
        <dbReference type="ARBA" id="ARBA00023027"/>
    </source>
</evidence>
<dbReference type="InterPro" id="IPR043322">
    <property type="entry name" value="CtBP"/>
</dbReference>
<name>A0ABQ2M532_9MICC</name>
<feature type="domain" description="D-isomer specific 2-hydroxyacid dehydrogenase NAD-binding" evidence="6">
    <location>
        <begin position="109"/>
        <end position="285"/>
    </location>
</feature>
<dbReference type="EMBL" id="BMLQ01000007">
    <property type="protein sequence ID" value="GGO47285.1"/>
    <property type="molecule type" value="Genomic_DNA"/>
</dbReference>
<accession>A0ABQ2M532</accession>
<organism evidence="7 8">
    <name type="scientific">Citricoccus zhacaiensis</name>
    <dbReference type="NCBI Taxonomy" id="489142"/>
    <lineage>
        <taxon>Bacteria</taxon>
        <taxon>Bacillati</taxon>
        <taxon>Actinomycetota</taxon>
        <taxon>Actinomycetes</taxon>
        <taxon>Micrococcales</taxon>
        <taxon>Micrococcaceae</taxon>
        <taxon>Citricoccus</taxon>
    </lineage>
</organism>
<keyword evidence="8" id="KW-1185">Reference proteome</keyword>
<dbReference type="PANTHER" id="PTHR42789">
    <property type="entry name" value="D-ISOMER SPECIFIC 2-HYDROXYACID DEHYDROGENASE FAMILY PROTEIN (AFU_ORTHOLOGUE AFUA_6G10090)"/>
    <property type="match status" value="1"/>
</dbReference>
<evidence type="ECO:0000256" key="2">
    <source>
        <dbReference type="ARBA" id="ARBA00023002"/>
    </source>
</evidence>
<protein>
    <submittedName>
        <fullName evidence="7">Dehydrogenase</fullName>
    </submittedName>
</protein>
<feature type="domain" description="D-isomer specific 2-hydroxyacid dehydrogenase catalytic" evidence="5">
    <location>
        <begin position="25"/>
        <end position="317"/>
    </location>
</feature>
<dbReference type="Pfam" id="PF02826">
    <property type="entry name" value="2-Hacid_dh_C"/>
    <property type="match status" value="1"/>
</dbReference>
<sequence length="328" mass="35342">MYKIVITDYEFTDLAPERSVFDGQDVMVDAGPFADEATLREACRDADAIINQYVQLDAAFIATLERCRVIARYGIGVNTIDIEAATAAGIMVANVPDGSLDDVSDHAAAMILSLSRGLGIYDRALRRGQWDYAQAKPLHRLRGATLGLLGFGNIPRRLAAKMQVFGMRVIAHDPFVDPDVALRGHDTTLVTPEELFAAADVVSIHLPLTTETVNLVDSRLLGLMKTTALLLNTSRGGIVQEEDLAAALAGGQLGGAGLDVFSAEPLGHQSPFTELENTVLTPHAAWYSEESEQEIRTKTAQNVLDALFQGQPTYLVNRAVVPRAAVGT</sequence>
<dbReference type="PANTHER" id="PTHR42789:SF1">
    <property type="entry name" value="D-ISOMER SPECIFIC 2-HYDROXYACID DEHYDROGENASE FAMILY PROTEIN (AFU_ORTHOLOGUE AFUA_6G10090)"/>
    <property type="match status" value="1"/>
</dbReference>
<dbReference type="InterPro" id="IPR029753">
    <property type="entry name" value="D-isomer_DH_CS"/>
</dbReference>
<proteinExistence type="inferred from homology"/>
<dbReference type="CDD" id="cd05299">
    <property type="entry name" value="CtBP_dh"/>
    <property type="match status" value="1"/>
</dbReference>
<dbReference type="RefSeq" id="WP_188806419.1">
    <property type="nucleotide sequence ID" value="NZ_BAAAOU010000002.1"/>
</dbReference>
<keyword evidence="3" id="KW-0520">NAD</keyword>